<dbReference type="AlphaFoldDB" id="A0A0P7BRB6"/>
<dbReference type="RefSeq" id="WP_055144264.1">
    <property type="nucleotide sequence ID" value="NZ_JXSZ01000005.1"/>
</dbReference>
<protein>
    <recommendedName>
        <fullName evidence="2">AB hydrolase-1 domain-containing protein</fullName>
    </recommendedName>
</protein>
<dbReference type="OrthoDB" id="5416147at2"/>
<dbReference type="InterPro" id="IPR029058">
    <property type="entry name" value="AB_hydrolase_fold"/>
</dbReference>
<comment type="caution">
    <text evidence="3">The sequence shown here is derived from an EMBL/GenBank/DDBJ whole genome shotgun (WGS) entry which is preliminary data.</text>
</comment>
<evidence type="ECO:0000256" key="1">
    <source>
        <dbReference type="SAM" id="Phobius"/>
    </source>
</evidence>
<gene>
    <name evidence="3" type="ORF">AFM12_04370</name>
</gene>
<name>A0A0P7BRB6_9BACT</name>
<dbReference type="STRING" id="1605367.AFM12_04370"/>
<dbReference type="Proteomes" id="UP000050454">
    <property type="component" value="Unassembled WGS sequence"/>
</dbReference>
<reference evidence="3 4" key="1">
    <citation type="submission" date="2015-07" db="EMBL/GenBank/DDBJ databases">
        <title>The draft genome sequence of Leadbetterella sp. JN14-9.</title>
        <authorList>
            <person name="Liu Y."/>
            <person name="Du J."/>
            <person name="Shao Z."/>
        </authorList>
    </citation>
    <scope>NUCLEOTIDE SEQUENCE [LARGE SCALE GENOMIC DNA]</scope>
    <source>
        <strain evidence="3 4">JN14-9</strain>
    </source>
</reference>
<feature type="transmembrane region" description="Helical" evidence="1">
    <location>
        <begin position="6"/>
        <end position="24"/>
    </location>
</feature>
<dbReference type="InterPro" id="IPR000073">
    <property type="entry name" value="AB_hydrolase_1"/>
</dbReference>
<keyword evidence="1" id="KW-1133">Transmembrane helix</keyword>
<feature type="domain" description="AB hydrolase-1" evidence="2">
    <location>
        <begin position="82"/>
        <end position="198"/>
    </location>
</feature>
<evidence type="ECO:0000313" key="4">
    <source>
        <dbReference type="Proteomes" id="UP000050454"/>
    </source>
</evidence>
<accession>A0A0P7BRB6</accession>
<evidence type="ECO:0000313" key="3">
    <source>
        <dbReference type="EMBL" id="KPM49815.1"/>
    </source>
</evidence>
<proteinExistence type="predicted"/>
<dbReference type="Pfam" id="PF00561">
    <property type="entry name" value="Abhydrolase_1"/>
    <property type="match status" value="1"/>
</dbReference>
<keyword evidence="4" id="KW-1185">Reference proteome</keyword>
<keyword evidence="1" id="KW-0472">Membrane</keyword>
<keyword evidence="1" id="KW-0812">Transmembrane</keyword>
<dbReference type="Gene3D" id="3.40.50.1820">
    <property type="entry name" value="alpha/beta hydrolase"/>
    <property type="match status" value="1"/>
</dbReference>
<dbReference type="EMBL" id="LGTQ01000005">
    <property type="protein sequence ID" value="KPM49815.1"/>
    <property type="molecule type" value="Genomic_DNA"/>
</dbReference>
<evidence type="ECO:0000259" key="2">
    <source>
        <dbReference type="Pfam" id="PF00561"/>
    </source>
</evidence>
<organism evidence="3 4">
    <name type="scientific">Jiulongibacter sediminis</name>
    <dbReference type="NCBI Taxonomy" id="1605367"/>
    <lineage>
        <taxon>Bacteria</taxon>
        <taxon>Pseudomonadati</taxon>
        <taxon>Bacteroidota</taxon>
        <taxon>Cytophagia</taxon>
        <taxon>Cytophagales</taxon>
        <taxon>Leadbetterellaceae</taxon>
        <taxon>Jiulongibacter</taxon>
    </lineage>
</organism>
<dbReference type="SUPFAM" id="SSF53474">
    <property type="entry name" value="alpha/beta-Hydrolases"/>
    <property type="match status" value="1"/>
</dbReference>
<sequence>MLKKPFIFVVGTIILALGLTYYFGPRPEKPDLQKEYSFDLPNELGQLEAKITQEEQNIDGIKKDNEAEFVWADSIPRVTEYSIVYIHGFSASHEEGAPVHENLAKKYHANLFKARMAEHGTDRGDETMAELTTDRYIETAERALAIGRKIGKKVIIVATSAGGALSLHLASKHDDIEAMVLYSPCIQIYDENAALLDDPWGLKLGQMVQGKPFNDITPANENQPLYWTMHYRLEALVALQNLLTHTMNEETFSKVTCPVFVGYYYKDEENQDKVVSVPAILNMYDQLGSEHKVKKAFPNAANHVLASWVLSSDVAGVQMETEKFLDEIVDKTTL</sequence>
<dbReference type="PATRIC" id="fig|1605367.3.peg.2224"/>